<evidence type="ECO:0000313" key="3">
    <source>
        <dbReference type="EMBL" id="EIW76950.1"/>
    </source>
</evidence>
<dbReference type="CDD" id="cd02019">
    <property type="entry name" value="NK"/>
    <property type="match status" value="1"/>
</dbReference>
<gene>
    <name evidence="3" type="ORF">CONPUDRAFT_63119</name>
</gene>
<dbReference type="InterPro" id="IPR027417">
    <property type="entry name" value="P-loop_NTPase"/>
</dbReference>
<dbReference type="InterPro" id="IPR007111">
    <property type="entry name" value="NACHT_NTPase"/>
</dbReference>
<keyword evidence="4" id="KW-1185">Reference proteome</keyword>
<protein>
    <recommendedName>
        <fullName evidence="2">NACHT domain-containing protein</fullName>
    </recommendedName>
</protein>
<organism evidence="3 4">
    <name type="scientific">Coniophora puteana (strain RWD-64-598)</name>
    <name type="common">Brown rot fungus</name>
    <dbReference type="NCBI Taxonomy" id="741705"/>
    <lineage>
        <taxon>Eukaryota</taxon>
        <taxon>Fungi</taxon>
        <taxon>Dikarya</taxon>
        <taxon>Basidiomycota</taxon>
        <taxon>Agaricomycotina</taxon>
        <taxon>Agaricomycetes</taxon>
        <taxon>Agaricomycetidae</taxon>
        <taxon>Boletales</taxon>
        <taxon>Coniophorineae</taxon>
        <taxon>Coniophoraceae</taxon>
        <taxon>Coniophora</taxon>
    </lineage>
</organism>
<evidence type="ECO:0000259" key="2">
    <source>
        <dbReference type="PROSITE" id="PS50837"/>
    </source>
</evidence>
<dbReference type="Proteomes" id="UP000053558">
    <property type="component" value="Unassembled WGS sequence"/>
</dbReference>
<dbReference type="Pfam" id="PF24883">
    <property type="entry name" value="NPHP3_N"/>
    <property type="match status" value="1"/>
</dbReference>
<proteinExistence type="predicted"/>
<comment type="caution">
    <text evidence="3">The sequence shown here is derived from an EMBL/GenBank/DDBJ whole genome shotgun (WGS) entry which is preliminary data.</text>
</comment>
<dbReference type="Gene3D" id="3.40.50.300">
    <property type="entry name" value="P-loop containing nucleotide triphosphate hydrolases"/>
    <property type="match status" value="1"/>
</dbReference>
<evidence type="ECO:0000256" key="1">
    <source>
        <dbReference type="ARBA" id="ARBA00022737"/>
    </source>
</evidence>
<accession>A0A5M3MDK0</accession>
<sequence length="157" mass="17889">MKHTPTRSTADCWKRLSEECAQGAIYDSYERQPHCKCLEGTRVDILRSLRTMALHDRDHKIVWISGDPGSGKSTLVHTLADELWQRDTDSLVGTFFFSREDLKRSTFDRVFLTLAYQLGLRHPRAQSTITKAISDDPALLSSEKSHSDQLDKLVTQP</sequence>
<feature type="non-terminal residue" evidence="3">
    <location>
        <position position="157"/>
    </location>
</feature>
<dbReference type="OrthoDB" id="2928561at2759"/>
<keyword evidence="1" id="KW-0677">Repeat</keyword>
<feature type="domain" description="NACHT" evidence="2">
    <location>
        <begin position="60"/>
        <end position="97"/>
    </location>
</feature>
<name>A0A5M3MDK0_CONPW</name>
<dbReference type="PROSITE" id="PS50837">
    <property type="entry name" value="NACHT"/>
    <property type="match status" value="1"/>
</dbReference>
<dbReference type="EMBL" id="JH711585">
    <property type="protein sequence ID" value="EIW76950.1"/>
    <property type="molecule type" value="Genomic_DNA"/>
</dbReference>
<dbReference type="GeneID" id="19208278"/>
<dbReference type="AlphaFoldDB" id="A0A5M3MDK0"/>
<dbReference type="KEGG" id="cput:CONPUDRAFT_63119"/>
<evidence type="ECO:0000313" key="4">
    <source>
        <dbReference type="Proteomes" id="UP000053558"/>
    </source>
</evidence>
<dbReference type="InterPro" id="IPR056884">
    <property type="entry name" value="NPHP3-like_N"/>
</dbReference>
<dbReference type="RefSeq" id="XP_007772860.1">
    <property type="nucleotide sequence ID" value="XM_007774670.1"/>
</dbReference>
<reference evidence="4" key="1">
    <citation type="journal article" date="2012" name="Science">
        <title>The Paleozoic origin of enzymatic lignin decomposition reconstructed from 31 fungal genomes.</title>
        <authorList>
            <person name="Floudas D."/>
            <person name="Binder M."/>
            <person name="Riley R."/>
            <person name="Barry K."/>
            <person name="Blanchette R.A."/>
            <person name="Henrissat B."/>
            <person name="Martinez A.T."/>
            <person name="Otillar R."/>
            <person name="Spatafora J.W."/>
            <person name="Yadav J.S."/>
            <person name="Aerts A."/>
            <person name="Benoit I."/>
            <person name="Boyd A."/>
            <person name="Carlson A."/>
            <person name="Copeland A."/>
            <person name="Coutinho P.M."/>
            <person name="de Vries R.P."/>
            <person name="Ferreira P."/>
            <person name="Findley K."/>
            <person name="Foster B."/>
            <person name="Gaskell J."/>
            <person name="Glotzer D."/>
            <person name="Gorecki P."/>
            <person name="Heitman J."/>
            <person name="Hesse C."/>
            <person name="Hori C."/>
            <person name="Igarashi K."/>
            <person name="Jurgens J.A."/>
            <person name="Kallen N."/>
            <person name="Kersten P."/>
            <person name="Kohler A."/>
            <person name="Kuees U."/>
            <person name="Kumar T.K.A."/>
            <person name="Kuo A."/>
            <person name="LaButti K."/>
            <person name="Larrondo L.F."/>
            <person name="Lindquist E."/>
            <person name="Ling A."/>
            <person name="Lombard V."/>
            <person name="Lucas S."/>
            <person name="Lundell T."/>
            <person name="Martin R."/>
            <person name="McLaughlin D.J."/>
            <person name="Morgenstern I."/>
            <person name="Morin E."/>
            <person name="Murat C."/>
            <person name="Nagy L.G."/>
            <person name="Nolan M."/>
            <person name="Ohm R.A."/>
            <person name="Patyshakuliyeva A."/>
            <person name="Rokas A."/>
            <person name="Ruiz-Duenas F.J."/>
            <person name="Sabat G."/>
            <person name="Salamov A."/>
            <person name="Samejima M."/>
            <person name="Schmutz J."/>
            <person name="Slot J.C."/>
            <person name="St John F."/>
            <person name="Stenlid J."/>
            <person name="Sun H."/>
            <person name="Sun S."/>
            <person name="Syed K."/>
            <person name="Tsang A."/>
            <person name="Wiebenga A."/>
            <person name="Young D."/>
            <person name="Pisabarro A."/>
            <person name="Eastwood D.C."/>
            <person name="Martin F."/>
            <person name="Cullen D."/>
            <person name="Grigoriev I.V."/>
            <person name="Hibbett D.S."/>
        </authorList>
    </citation>
    <scope>NUCLEOTIDE SEQUENCE [LARGE SCALE GENOMIC DNA]</scope>
    <source>
        <strain evidence="4">RWD-64-598 SS2</strain>
    </source>
</reference>
<dbReference type="SUPFAM" id="SSF52540">
    <property type="entry name" value="P-loop containing nucleoside triphosphate hydrolases"/>
    <property type="match status" value="1"/>
</dbReference>